<dbReference type="SUPFAM" id="SSF56672">
    <property type="entry name" value="DNA/RNA polymerases"/>
    <property type="match status" value="1"/>
</dbReference>
<dbReference type="CDD" id="cd23185">
    <property type="entry name" value="dsRNAv_Picobirnaviridae_RdRp"/>
    <property type="match status" value="1"/>
</dbReference>
<reference evidence="3" key="1">
    <citation type="journal article" date="2016" name="Nature">
        <title>Redefining the invertebrate RNA virosphere.</title>
        <authorList>
            <person name="Shi M."/>
            <person name="Lin X.D."/>
            <person name="Tian J.H."/>
            <person name="Chen L.J."/>
            <person name="Chen X."/>
            <person name="Li C.X."/>
            <person name="Qin X.C."/>
            <person name="Li J."/>
            <person name="Cao J.P."/>
            <person name="Eden J.S."/>
            <person name="Buchmann J."/>
            <person name="Wang W."/>
            <person name="Xu J."/>
            <person name="Holmes E.C."/>
            <person name="Zhang Y.Z."/>
        </authorList>
    </citation>
    <scope>NUCLEOTIDE SEQUENCE</scope>
    <source>
        <strain evidence="3">WHBL66087</strain>
    </source>
</reference>
<keyword evidence="2" id="KW-0548">Nucleotidyltransferase</keyword>
<organism evidence="3">
    <name type="scientific">Hubei picobirna-like virus 4</name>
    <dbReference type="NCBI Taxonomy" id="1923087"/>
    <lineage>
        <taxon>Viruses</taxon>
        <taxon>Riboviria</taxon>
    </lineage>
</organism>
<keyword evidence="1" id="KW-0808">Transferase</keyword>
<protein>
    <submittedName>
        <fullName evidence="3">RdRp</fullName>
    </submittedName>
</protein>
<accession>A0A1L3KLP5</accession>
<name>A0A1L3KLP5_9VIRU</name>
<evidence type="ECO:0000256" key="2">
    <source>
        <dbReference type="ARBA" id="ARBA00022695"/>
    </source>
</evidence>
<sequence length="525" mass="60138">MHISKVSQTELERILDKDKIQVVSDSLETLRLGRPPTPRTPLFKDKSENEVFSDWLTVLNRQDPKFKELVDYDISRLEKTGPQGGYPPLSERMEELEAYYKNPRELKISDEEYDRSVIRLRTFLFGSEKDKRPMTYESIVNRDVDEEKLNTNSGCPLYGKRSDPFIQKNAIALAKSGMWKTLPAILGSRSQRGKWRFIYMFPYAVNLVEKSFLLPLMDIIRKRNILSFSAWEGFEDVEMAMHKQNFFKAQTIVSMDYKKMDTHCGEAFMNFVYDVIAPVFQASYRPLLKESLFYACNIEVLIGIDKKVTGVHGLASGSGWTNFTESVFSQGIRFAIQDKLGLPLIGDQGLGDDGALSFGPVINDVADVIVDTAAERGQDAEPSKQRVDNNTCVYLQRFFKSDIMIEGTNVVAGSYPSILALNTAMNPERFHDPRKWNESMEILRWIMILENCNHSPYFKQLIEYFIEGDKFKLGIEIPGFFNRGIVSAYKEAKLIKGFVPSYNQSSIDRGILDFEVVKYLKARGR</sequence>
<dbReference type="InterPro" id="IPR043502">
    <property type="entry name" value="DNA/RNA_pol_sf"/>
</dbReference>
<proteinExistence type="predicted"/>
<dbReference type="EMBL" id="KX884189">
    <property type="protein sequence ID" value="APG78304.1"/>
    <property type="molecule type" value="Genomic_RNA"/>
</dbReference>
<evidence type="ECO:0000313" key="3">
    <source>
        <dbReference type="EMBL" id="APG78304.1"/>
    </source>
</evidence>
<dbReference type="GO" id="GO:0016779">
    <property type="term" value="F:nucleotidyltransferase activity"/>
    <property type="evidence" value="ECO:0007669"/>
    <property type="project" value="UniProtKB-KW"/>
</dbReference>
<evidence type="ECO:0000256" key="1">
    <source>
        <dbReference type="ARBA" id="ARBA00022679"/>
    </source>
</evidence>